<dbReference type="GO" id="GO:0004497">
    <property type="term" value="F:monooxygenase activity"/>
    <property type="evidence" value="ECO:0007669"/>
    <property type="project" value="UniProtKB-KW"/>
</dbReference>
<name>A0A5M3MI27_CONPW</name>
<gene>
    <name evidence="7" type="ORF">CONPUDRAFT_166746</name>
</gene>
<keyword evidence="5 7" id="KW-0503">Monooxygenase</keyword>
<evidence type="ECO:0000256" key="5">
    <source>
        <dbReference type="ARBA" id="ARBA00023033"/>
    </source>
</evidence>
<dbReference type="InterPro" id="IPR050493">
    <property type="entry name" value="FAD-dep_Monooxygenase_BioMet"/>
</dbReference>
<dbReference type="RefSeq" id="XP_007770629.1">
    <property type="nucleotide sequence ID" value="XM_007772439.1"/>
</dbReference>
<dbReference type="AlphaFoldDB" id="A0A5M3MI27"/>
<keyword evidence="3" id="KW-0274">FAD</keyword>
<dbReference type="PANTHER" id="PTHR13789:SF236">
    <property type="entry name" value="MONOOXYGENASE, PUTATIVE (AFU_ORTHOLOGUE AFUA_6G12060)-RELATED"/>
    <property type="match status" value="1"/>
</dbReference>
<keyword evidence="2" id="KW-0285">Flavoprotein</keyword>
<evidence type="ECO:0000256" key="1">
    <source>
        <dbReference type="ARBA" id="ARBA00007992"/>
    </source>
</evidence>
<dbReference type="KEGG" id="cput:CONPUDRAFT_166746"/>
<sequence>MQENIGRIAPPGSTGIKIIVVGAGYAGLACAIECTRKGHDVVILERVQKLKVLGDILSLGPNAGRILARWGLHDRVWAVCGHHPCMNLHNHLGELVRVQKFEQPKFGAYSYNGHRAEIHRILYEHAEELGISIRMGEEVTEYWEDGRRGVSGVVLRGGERLEADMVVAADGVRSFARKFVLDYQDKPKPSGYAVYRAWFDAAEQGVDTDPLTRHMVTNGDVFYGWIGQDVHFLTTSNLGGKSISWVITHKDDTELLDTSSLPGKMEDVLKIVEGWDPRCAAILSKAPECVDWKLTVHDPLPTWVSKGRRIILIGDAAHPFLPTSIQGASQAIEDGVTLATVLQIAGKDNIPVALQAWEKIRYQRVRNAQLMGESTRDKWHQAKPEDKGEQLDLPMPEWLFAFDAEAHAYKVFDEVRKGIERDGYRLPSLA</sequence>
<proteinExistence type="inferred from homology"/>
<dbReference type="Pfam" id="PF01494">
    <property type="entry name" value="FAD_binding_3"/>
    <property type="match status" value="2"/>
</dbReference>
<dbReference type="PRINTS" id="PR00420">
    <property type="entry name" value="RNGMNOXGNASE"/>
</dbReference>
<keyword evidence="4" id="KW-0560">Oxidoreductase</keyword>
<dbReference type="InterPro" id="IPR002938">
    <property type="entry name" value="FAD-bd"/>
</dbReference>
<comment type="similarity">
    <text evidence="1">Belongs to the paxM FAD-dependent monooxygenase family.</text>
</comment>
<dbReference type="PANTHER" id="PTHR13789">
    <property type="entry name" value="MONOOXYGENASE"/>
    <property type="match status" value="1"/>
</dbReference>
<dbReference type="GeneID" id="19205624"/>
<evidence type="ECO:0000256" key="4">
    <source>
        <dbReference type="ARBA" id="ARBA00023002"/>
    </source>
</evidence>
<organism evidence="7 8">
    <name type="scientific">Coniophora puteana (strain RWD-64-598)</name>
    <name type="common">Brown rot fungus</name>
    <dbReference type="NCBI Taxonomy" id="741705"/>
    <lineage>
        <taxon>Eukaryota</taxon>
        <taxon>Fungi</taxon>
        <taxon>Dikarya</taxon>
        <taxon>Basidiomycota</taxon>
        <taxon>Agaricomycotina</taxon>
        <taxon>Agaricomycetes</taxon>
        <taxon>Agaricomycetidae</taxon>
        <taxon>Boletales</taxon>
        <taxon>Coniophorineae</taxon>
        <taxon>Coniophoraceae</taxon>
        <taxon>Coniophora</taxon>
    </lineage>
</organism>
<comment type="caution">
    <text evidence="7">The sequence shown here is derived from an EMBL/GenBank/DDBJ whole genome shotgun (WGS) entry which is preliminary data.</text>
</comment>
<dbReference type="SUPFAM" id="SSF51905">
    <property type="entry name" value="FAD/NAD(P)-binding domain"/>
    <property type="match status" value="1"/>
</dbReference>
<feature type="domain" description="FAD-binding" evidence="6">
    <location>
        <begin position="302"/>
        <end position="345"/>
    </location>
</feature>
<protein>
    <submittedName>
        <fullName evidence="7">Monooxygenase</fullName>
    </submittedName>
</protein>
<dbReference type="SUPFAM" id="SSF54373">
    <property type="entry name" value="FAD-linked reductases, C-terminal domain"/>
    <property type="match status" value="1"/>
</dbReference>
<dbReference type="OMA" id="MWPLCTH"/>
<dbReference type="Gene3D" id="3.50.50.60">
    <property type="entry name" value="FAD/NAD(P)-binding domain"/>
    <property type="match status" value="1"/>
</dbReference>
<accession>A0A5M3MI27</accession>
<evidence type="ECO:0000256" key="2">
    <source>
        <dbReference type="ARBA" id="ARBA00022630"/>
    </source>
</evidence>
<dbReference type="EMBL" id="JH711581">
    <property type="protein sequence ID" value="EIW78862.1"/>
    <property type="molecule type" value="Genomic_DNA"/>
</dbReference>
<feature type="domain" description="FAD-binding" evidence="6">
    <location>
        <begin position="17"/>
        <end position="178"/>
    </location>
</feature>
<dbReference type="InterPro" id="IPR036188">
    <property type="entry name" value="FAD/NAD-bd_sf"/>
</dbReference>
<evidence type="ECO:0000313" key="8">
    <source>
        <dbReference type="Proteomes" id="UP000053558"/>
    </source>
</evidence>
<reference evidence="8" key="1">
    <citation type="journal article" date="2012" name="Science">
        <title>The Paleozoic origin of enzymatic lignin decomposition reconstructed from 31 fungal genomes.</title>
        <authorList>
            <person name="Floudas D."/>
            <person name="Binder M."/>
            <person name="Riley R."/>
            <person name="Barry K."/>
            <person name="Blanchette R.A."/>
            <person name="Henrissat B."/>
            <person name="Martinez A.T."/>
            <person name="Otillar R."/>
            <person name="Spatafora J.W."/>
            <person name="Yadav J.S."/>
            <person name="Aerts A."/>
            <person name="Benoit I."/>
            <person name="Boyd A."/>
            <person name="Carlson A."/>
            <person name="Copeland A."/>
            <person name="Coutinho P.M."/>
            <person name="de Vries R.P."/>
            <person name="Ferreira P."/>
            <person name="Findley K."/>
            <person name="Foster B."/>
            <person name="Gaskell J."/>
            <person name="Glotzer D."/>
            <person name="Gorecki P."/>
            <person name="Heitman J."/>
            <person name="Hesse C."/>
            <person name="Hori C."/>
            <person name="Igarashi K."/>
            <person name="Jurgens J.A."/>
            <person name="Kallen N."/>
            <person name="Kersten P."/>
            <person name="Kohler A."/>
            <person name="Kuees U."/>
            <person name="Kumar T.K.A."/>
            <person name="Kuo A."/>
            <person name="LaButti K."/>
            <person name="Larrondo L.F."/>
            <person name="Lindquist E."/>
            <person name="Ling A."/>
            <person name="Lombard V."/>
            <person name="Lucas S."/>
            <person name="Lundell T."/>
            <person name="Martin R."/>
            <person name="McLaughlin D.J."/>
            <person name="Morgenstern I."/>
            <person name="Morin E."/>
            <person name="Murat C."/>
            <person name="Nagy L.G."/>
            <person name="Nolan M."/>
            <person name="Ohm R.A."/>
            <person name="Patyshakuliyeva A."/>
            <person name="Rokas A."/>
            <person name="Ruiz-Duenas F.J."/>
            <person name="Sabat G."/>
            <person name="Salamov A."/>
            <person name="Samejima M."/>
            <person name="Schmutz J."/>
            <person name="Slot J.C."/>
            <person name="St John F."/>
            <person name="Stenlid J."/>
            <person name="Sun H."/>
            <person name="Sun S."/>
            <person name="Syed K."/>
            <person name="Tsang A."/>
            <person name="Wiebenga A."/>
            <person name="Young D."/>
            <person name="Pisabarro A."/>
            <person name="Eastwood D.C."/>
            <person name="Martin F."/>
            <person name="Cullen D."/>
            <person name="Grigoriev I.V."/>
            <person name="Hibbett D.S."/>
        </authorList>
    </citation>
    <scope>NUCLEOTIDE SEQUENCE [LARGE SCALE GENOMIC DNA]</scope>
    <source>
        <strain evidence="8">RWD-64-598 SS2</strain>
    </source>
</reference>
<dbReference type="OrthoDB" id="9993796at2759"/>
<dbReference type="GO" id="GO:0071949">
    <property type="term" value="F:FAD binding"/>
    <property type="evidence" value="ECO:0007669"/>
    <property type="project" value="InterPro"/>
</dbReference>
<dbReference type="Proteomes" id="UP000053558">
    <property type="component" value="Unassembled WGS sequence"/>
</dbReference>
<dbReference type="PROSITE" id="PS51257">
    <property type="entry name" value="PROKAR_LIPOPROTEIN"/>
    <property type="match status" value="1"/>
</dbReference>
<evidence type="ECO:0000259" key="6">
    <source>
        <dbReference type="Pfam" id="PF01494"/>
    </source>
</evidence>
<evidence type="ECO:0000256" key="3">
    <source>
        <dbReference type="ARBA" id="ARBA00022827"/>
    </source>
</evidence>
<evidence type="ECO:0000313" key="7">
    <source>
        <dbReference type="EMBL" id="EIW78862.1"/>
    </source>
</evidence>
<keyword evidence="8" id="KW-1185">Reference proteome</keyword>